<dbReference type="Gene3D" id="1.25.40.180">
    <property type="match status" value="1"/>
</dbReference>
<feature type="compositionally biased region" description="Low complexity" evidence="1">
    <location>
        <begin position="180"/>
        <end position="197"/>
    </location>
</feature>
<dbReference type="SUPFAM" id="SSF48371">
    <property type="entry name" value="ARM repeat"/>
    <property type="match status" value="1"/>
</dbReference>
<proteinExistence type="predicted"/>
<dbReference type="GO" id="GO:0016281">
    <property type="term" value="C:eukaryotic translation initiation factor 4F complex"/>
    <property type="evidence" value="ECO:0007669"/>
    <property type="project" value="TreeGrafter"/>
</dbReference>
<protein>
    <recommendedName>
        <fullName evidence="2">MIF4G domain-containing protein</fullName>
    </recommendedName>
</protein>
<dbReference type="SMART" id="SM00543">
    <property type="entry name" value="MIF4G"/>
    <property type="match status" value="1"/>
</dbReference>
<feature type="region of interest" description="Disordered" evidence="1">
    <location>
        <begin position="87"/>
        <end position="110"/>
    </location>
</feature>
<dbReference type="InterPro" id="IPR003890">
    <property type="entry name" value="MIF4G-like_typ-3"/>
</dbReference>
<dbReference type="AlphaFoldDB" id="A0AA36GB27"/>
<evidence type="ECO:0000256" key="1">
    <source>
        <dbReference type="SAM" id="MobiDB-lite"/>
    </source>
</evidence>
<feature type="non-terminal residue" evidence="3">
    <location>
        <position position="1"/>
    </location>
</feature>
<evidence type="ECO:0000313" key="4">
    <source>
        <dbReference type="Proteomes" id="UP001177023"/>
    </source>
</evidence>
<reference evidence="3" key="1">
    <citation type="submission" date="2023-06" db="EMBL/GenBank/DDBJ databases">
        <authorList>
            <person name="Delattre M."/>
        </authorList>
    </citation>
    <scope>NUCLEOTIDE SEQUENCE</scope>
    <source>
        <strain evidence="3">AF72</strain>
    </source>
</reference>
<feature type="compositionally biased region" description="Basic and acidic residues" evidence="1">
    <location>
        <begin position="867"/>
        <end position="882"/>
    </location>
</feature>
<feature type="compositionally biased region" description="Acidic residues" evidence="1">
    <location>
        <begin position="260"/>
        <end position="269"/>
    </location>
</feature>
<organism evidence="3 4">
    <name type="scientific">Mesorhabditis spiculigera</name>
    <dbReference type="NCBI Taxonomy" id="96644"/>
    <lineage>
        <taxon>Eukaryota</taxon>
        <taxon>Metazoa</taxon>
        <taxon>Ecdysozoa</taxon>
        <taxon>Nematoda</taxon>
        <taxon>Chromadorea</taxon>
        <taxon>Rhabditida</taxon>
        <taxon>Rhabditina</taxon>
        <taxon>Rhabditomorpha</taxon>
        <taxon>Rhabditoidea</taxon>
        <taxon>Rhabditidae</taxon>
        <taxon>Mesorhabditinae</taxon>
        <taxon>Mesorhabditis</taxon>
    </lineage>
</organism>
<feature type="region of interest" description="Disordered" evidence="1">
    <location>
        <begin position="752"/>
        <end position="934"/>
    </location>
</feature>
<feature type="compositionally biased region" description="Basic and acidic residues" evidence="1">
    <location>
        <begin position="380"/>
        <end position="395"/>
    </location>
</feature>
<dbReference type="PANTHER" id="PTHR23253">
    <property type="entry name" value="EUKARYOTIC TRANSLATION INITIATION FACTOR 4 GAMMA"/>
    <property type="match status" value="1"/>
</dbReference>
<feature type="domain" description="MIF4G" evidence="2">
    <location>
        <begin position="447"/>
        <end position="730"/>
    </location>
</feature>
<name>A0AA36GB27_9BILA</name>
<feature type="region of interest" description="Disordered" evidence="1">
    <location>
        <begin position="132"/>
        <end position="244"/>
    </location>
</feature>
<sequence length="1165" mass="129424">MFLDSNTQMQTSQFYPNMQQAQPLAGYGYQPTGNYVQTPMHNYYGQPYSMPPQMMPQAQAYPQQPMQQPTQPPRRERKVIAICDPRTGNAVEIGGPSAAASKPEEKTDGPLNIRAQFANQLKLKEGEAQANLEKPAETPAPTPAPPVAAPVKPVEQTPKPAEDIPALVPVEQPKTETKQASSSAPIEPVPSPVVEAAPEAEKPVPEATIVASPPPTTEKLLDAEDTVVAPPKTPEASEDRAKSVSPLPVAPVMTSSMVEDTVEEEDETEPEKTDEERAAEEAERKRLREQELITALNDVELEEEDLINMKVYSRKFLATICDIEKELQWNQSFVKEEELKMLGVDLRSAPVRAEQPRQIRNNKGFDPNPFWLKQGTTAPQDRKPYAGRTSHDSYRGRTSAHRGKAPINRGSIERAPPVQLRKAENAWKPDKKLDGLSEREAENKVILKKVRALMNKITPTTEGELTKELISYKVSQDRELLLAVIDIFFDKAVEEPKFCPLYSQMCQRQVQHETDERKANRSDFRDAVLTRAQKTFEKADEEELEQKIKAAAEETDPKKKAELDILAQEFAAKMRRRKFGNITFIGQLYYQGLLNYKVIVMCLMKLVRPANEAANAGTEKFTPEIEEELDCCVRLMEAVGSKVEQEKVRGKAAYDAAEKRLNEDKKKYQKQTISLDQLKATEALFEKQKSWQQSLGIFDQVSGQLHEIKPRASARIRFMIMNLNELRNAKWQKRKGADEGPKTMDALHQTIKEEHQRNEADRRGYEKTRFGEDRDRGYGGGGMKKAPLPGRHSVGGGGSQQRGSQDRRLQAAKQTIGTSTQPKPALGQVSASENRGGFNRTNWGSRGAGGGGEMDRKMSRGNGPARDFGDSRKQSTADRPRQGELAPVDGGEKNPGEGQNADGRREIDSPALERSESQDSIPAVTPDQQRTLSEEETLMVRSVGTALAEINSGDGKLTEFDVEVKEAMQRNKVSLRSAVKALAAHVATKLSSSDKTAQQRDAGRALAVLLGSDDFKAQRAEGLKGLVDFAMYAAQQQLLEEYPLLWKCLAMMIFGANFWPEEPGMHIELKDFNAFFAIAADYDRLAEGDDACDKVFAVFVNVLTLLAEHILADGGEESLGTAIAMTFSEVEFVKELTEAERQKLNAALEKQVIGGNRNLLTLVSC</sequence>
<evidence type="ECO:0000313" key="3">
    <source>
        <dbReference type="EMBL" id="CAJ0586984.1"/>
    </source>
</evidence>
<dbReference type="Pfam" id="PF02854">
    <property type="entry name" value="MIF4G"/>
    <property type="match status" value="1"/>
</dbReference>
<accession>A0AA36GB27</accession>
<feature type="compositionally biased region" description="Polar residues" evidence="1">
    <location>
        <begin position="829"/>
        <end position="844"/>
    </location>
</feature>
<dbReference type="GO" id="GO:0003729">
    <property type="term" value="F:mRNA binding"/>
    <property type="evidence" value="ECO:0007669"/>
    <property type="project" value="TreeGrafter"/>
</dbReference>
<dbReference type="PANTHER" id="PTHR23253:SF78">
    <property type="entry name" value="EUKARYOTIC TRANSLATION INITIATION FACTOR 4G1, ISOFORM B-RELATED"/>
    <property type="match status" value="1"/>
</dbReference>
<feature type="compositionally biased region" description="Basic and acidic residues" evidence="1">
    <location>
        <begin position="752"/>
        <end position="777"/>
    </location>
</feature>
<feature type="compositionally biased region" description="Basic and acidic residues" evidence="1">
    <location>
        <begin position="270"/>
        <end position="285"/>
    </location>
</feature>
<feature type="compositionally biased region" description="Polar residues" evidence="1">
    <location>
        <begin position="812"/>
        <end position="822"/>
    </location>
</feature>
<feature type="region of interest" description="Disordered" evidence="1">
    <location>
        <begin position="359"/>
        <end position="410"/>
    </location>
</feature>
<feature type="compositionally biased region" description="Pro residues" evidence="1">
    <location>
        <begin position="138"/>
        <end position="148"/>
    </location>
</feature>
<dbReference type="Proteomes" id="UP001177023">
    <property type="component" value="Unassembled WGS sequence"/>
</dbReference>
<evidence type="ECO:0000259" key="2">
    <source>
        <dbReference type="SMART" id="SM00543"/>
    </source>
</evidence>
<feature type="compositionally biased region" description="Basic and acidic residues" evidence="1">
    <location>
        <begin position="902"/>
        <end position="917"/>
    </location>
</feature>
<comment type="caution">
    <text evidence="3">The sequence shown here is derived from an EMBL/GenBank/DDBJ whole genome shotgun (WGS) entry which is preliminary data.</text>
</comment>
<keyword evidence="4" id="KW-1185">Reference proteome</keyword>
<dbReference type="EMBL" id="CATQJA010002709">
    <property type="protein sequence ID" value="CAJ0586984.1"/>
    <property type="molecule type" value="Genomic_DNA"/>
</dbReference>
<gene>
    <name evidence="3" type="ORF">MSPICULIGERA_LOCUS24964</name>
</gene>
<feature type="region of interest" description="Disordered" evidence="1">
    <location>
        <begin position="257"/>
        <end position="285"/>
    </location>
</feature>
<dbReference type="GO" id="GO:0003743">
    <property type="term" value="F:translation initiation factor activity"/>
    <property type="evidence" value="ECO:0007669"/>
    <property type="project" value="TreeGrafter"/>
</dbReference>
<dbReference type="InterPro" id="IPR016024">
    <property type="entry name" value="ARM-type_fold"/>
</dbReference>